<protein>
    <recommendedName>
        <fullName evidence="3">NADAR domain-containing protein</fullName>
    </recommendedName>
</protein>
<accession>C8XEH4</accession>
<dbReference type="HOGENOM" id="CLU_084247_3_1_11"/>
<keyword evidence="5" id="KW-1185">Reference proteome</keyword>
<dbReference type="NCBIfam" id="TIGR02464">
    <property type="entry name" value="ribofla_fusion"/>
    <property type="match status" value="1"/>
</dbReference>
<dbReference type="CDD" id="cd15457">
    <property type="entry name" value="NADAR"/>
    <property type="match status" value="1"/>
</dbReference>
<comment type="catalytic activity">
    <reaction evidence="2">
        <text>2,5-diamino-6-hydroxy-4-(5-phosphoribosylamino)-pyrimidine + H2O = 2,5,6-triamino-4-hydroxypyrimidine + D-ribose 5-phosphate</text>
        <dbReference type="Rhea" id="RHEA:23436"/>
        <dbReference type="ChEBI" id="CHEBI:15377"/>
        <dbReference type="ChEBI" id="CHEBI:58614"/>
        <dbReference type="ChEBI" id="CHEBI:78346"/>
        <dbReference type="ChEBI" id="CHEBI:137796"/>
    </reaction>
</comment>
<dbReference type="RefSeq" id="WP_015746739.1">
    <property type="nucleotide sequence ID" value="NC_013235.1"/>
</dbReference>
<evidence type="ECO:0000256" key="1">
    <source>
        <dbReference type="ARBA" id="ARBA00000022"/>
    </source>
</evidence>
<reference evidence="5" key="1">
    <citation type="submission" date="2009-09" db="EMBL/GenBank/DDBJ databases">
        <title>The complete genome of Nakamurella multipartita DSM 44233.</title>
        <authorList>
            <consortium name="US DOE Joint Genome Institute (JGI-PGF)"/>
            <person name="Lucas S."/>
            <person name="Copeland A."/>
            <person name="Lapidus A."/>
            <person name="Glavina del Rio T."/>
            <person name="Dalin E."/>
            <person name="Tice H."/>
            <person name="Bruce D."/>
            <person name="Goodwin L."/>
            <person name="Pitluck S."/>
            <person name="Kyrpides N."/>
            <person name="Mavromatis K."/>
            <person name="Ivanova N."/>
            <person name="Ovchinnikova G."/>
            <person name="Sims D."/>
            <person name="Meincke L."/>
            <person name="Brettin T."/>
            <person name="Detter J.C."/>
            <person name="Han C."/>
            <person name="Larimer F."/>
            <person name="Land M."/>
            <person name="Hauser L."/>
            <person name="Markowitz V."/>
            <person name="Cheng J.-F."/>
            <person name="Hugenholtz P."/>
            <person name="Woyke T."/>
            <person name="Wu D."/>
            <person name="Klenk H.-P."/>
            <person name="Eisen J.A."/>
        </authorList>
    </citation>
    <scope>NUCLEOTIDE SEQUENCE [LARGE SCALE GENOMIC DNA]</scope>
    <source>
        <strain evidence="5">ATCC 700099 / DSM 44233 / CIP 104796 / JCM 9543 / NBRC 105858 / Y-104</strain>
    </source>
</reference>
<proteinExistence type="predicted"/>
<dbReference type="SUPFAM" id="SSF143990">
    <property type="entry name" value="YbiA-like"/>
    <property type="match status" value="1"/>
</dbReference>
<dbReference type="EMBL" id="CP001737">
    <property type="protein sequence ID" value="ACV77832.1"/>
    <property type="molecule type" value="Genomic_DNA"/>
</dbReference>
<dbReference type="InterPro" id="IPR012816">
    <property type="entry name" value="NADAR"/>
</dbReference>
<dbReference type="InterPro" id="IPR037238">
    <property type="entry name" value="YbiA-like_sf"/>
</dbReference>
<dbReference type="STRING" id="479431.Namu_1431"/>
<organism evidence="4 5">
    <name type="scientific">Nakamurella multipartita (strain ATCC 700099 / DSM 44233 / CIP 104796 / JCM 9543 / NBRC 105858 / Y-104)</name>
    <name type="common">Microsphaera multipartita</name>
    <dbReference type="NCBI Taxonomy" id="479431"/>
    <lineage>
        <taxon>Bacteria</taxon>
        <taxon>Bacillati</taxon>
        <taxon>Actinomycetota</taxon>
        <taxon>Actinomycetes</taxon>
        <taxon>Nakamurellales</taxon>
        <taxon>Nakamurellaceae</taxon>
        <taxon>Nakamurella</taxon>
    </lineage>
</organism>
<dbReference type="Gene3D" id="1.10.357.40">
    <property type="entry name" value="YbiA-like"/>
    <property type="match status" value="1"/>
</dbReference>
<evidence type="ECO:0000256" key="2">
    <source>
        <dbReference type="ARBA" id="ARBA00000751"/>
    </source>
</evidence>
<evidence type="ECO:0000259" key="3">
    <source>
        <dbReference type="Pfam" id="PF08719"/>
    </source>
</evidence>
<dbReference type="Proteomes" id="UP000002218">
    <property type="component" value="Chromosome"/>
</dbReference>
<sequence>MRIIEFYLHTDPWGELSNFHPAPIHLDGQRWPTTEHYFQAAKFPGTPHAELIRLAATPDRAKQLGGDRAAPLRADWLAVRDEVMRTALRAKFTQHEQLRALLLDTADAQLVEHTVNDHYCGDGGDGSGVNRLGLLLMQVRAELS</sequence>
<feature type="domain" description="NADAR" evidence="3">
    <location>
        <begin position="6"/>
        <end position="143"/>
    </location>
</feature>
<dbReference type="InParanoid" id="C8XEH4"/>
<dbReference type="KEGG" id="nml:Namu_1431"/>
<gene>
    <name evidence="4" type="ordered locus">Namu_1431</name>
</gene>
<name>C8XEH4_NAKMY</name>
<dbReference type="AlphaFoldDB" id="C8XEH4"/>
<dbReference type="OrthoDB" id="643483at2"/>
<dbReference type="Pfam" id="PF08719">
    <property type="entry name" value="NADAR"/>
    <property type="match status" value="1"/>
</dbReference>
<comment type="catalytic activity">
    <reaction evidence="1">
        <text>5-amino-6-(5-phospho-D-ribosylamino)uracil + H2O = 5,6-diaminouracil + D-ribose 5-phosphate</text>
        <dbReference type="Rhea" id="RHEA:55020"/>
        <dbReference type="ChEBI" id="CHEBI:15377"/>
        <dbReference type="ChEBI" id="CHEBI:46252"/>
        <dbReference type="ChEBI" id="CHEBI:58453"/>
        <dbReference type="ChEBI" id="CHEBI:78346"/>
    </reaction>
</comment>
<reference evidence="4 5" key="2">
    <citation type="journal article" date="2010" name="Stand. Genomic Sci.">
        <title>Complete genome sequence of Nakamurella multipartita type strain (Y-104).</title>
        <authorList>
            <person name="Tice H."/>
            <person name="Mayilraj S."/>
            <person name="Sims D."/>
            <person name="Lapidus A."/>
            <person name="Nolan M."/>
            <person name="Lucas S."/>
            <person name="Glavina Del Rio T."/>
            <person name="Copeland A."/>
            <person name="Cheng J.F."/>
            <person name="Meincke L."/>
            <person name="Bruce D."/>
            <person name="Goodwin L."/>
            <person name="Pitluck S."/>
            <person name="Ivanova N."/>
            <person name="Mavromatis K."/>
            <person name="Ovchinnikova G."/>
            <person name="Pati A."/>
            <person name="Chen A."/>
            <person name="Palaniappan K."/>
            <person name="Land M."/>
            <person name="Hauser L."/>
            <person name="Chang Y.J."/>
            <person name="Jeffries C.D."/>
            <person name="Detter J.C."/>
            <person name="Brettin T."/>
            <person name="Rohde M."/>
            <person name="Goker M."/>
            <person name="Bristow J."/>
            <person name="Eisen J.A."/>
            <person name="Markowitz V."/>
            <person name="Hugenholtz P."/>
            <person name="Kyrpides N.C."/>
            <person name="Klenk H.P."/>
            <person name="Chen F."/>
        </authorList>
    </citation>
    <scope>NUCLEOTIDE SEQUENCE [LARGE SCALE GENOMIC DNA]</scope>
    <source>
        <strain evidence="5">ATCC 700099 / DSM 44233 / CIP 104796 / JCM 9543 / NBRC 105858 / Y-104</strain>
    </source>
</reference>
<dbReference type="eggNOG" id="COG3236">
    <property type="taxonomic scope" value="Bacteria"/>
</dbReference>
<evidence type="ECO:0000313" key="5">
    <source>
        <dbReference type="Proteomes" id="UP000002218"/>
    </source>
</evidence>
<evidence type="ECO:0000313" key="4">
    <source>
        <dbReference type="EMBL" id="ACV77832.1"/>
    </source>
</evidence>